<name>A0A8H6TMN2_MYCCL</name>
<evidence type="ECO:0000313" key="3">
    <source>
        <dbReference type="Proteomes" id="UP000613580"/>
    </source>
</evidence>
<reference evidence="2" key="1">
    <citation type="submission" date="2020-05" db="EMBL/GenBank/DDBJ databases">
        <title>Mycena genomes resolve the evolution of fungal bioluminescence.</title>
        <authorList>
            <person name="Tsai I.J."/>
        </authorList>
    </citation>
    <scope>NUCLEOTIDE SEQUENCE</scope>
    <source>
        <strain evidence="2">110903Hualien_Pintung</strain>
    </source>
</reference>
<organism evidence="2 3">
    <name type="scientific">Mycena chlorophos</name>
    <name type="common">Agaric fungus</name>
    <name type="synonym">Agaricus chlorophos</name>
    <dbReference type="NCBI Taxonomy" id="658473"/>
    <lineage>
        <taxon>Eukaryota</taxon>
        <taxon>Fungi</taxon>
        <taxon>Dikarya</taxon>
        <taxon>Basidiomycota</taxon>
        <taxon>Agaricomycotina</taxon>
        <taxon>Agaricomycetes</taxon>
        <taxon>Agaricomycetidae</taxon>
        <taxon>Agaricales</taxon>
        <taxon>Marasmiineae</taxon>
        <taxon>Mycenaceae</taxon>
        <taxon>Mycena</taxon>
    </lineage>
</organism>
<dbReference type="PANTHER" id="PTHR13379">
    <property type="entry name" value="UNCHARACTERIZED DUF1308"/>
    <property type="match status" value="1"/>
</dbReference>
<dbReference type="Proteomes" id="UP000613580">
    <property type="component" value="Unassembled WGS sequence"/>
</dbReference>
<dbReference type="EMBL" id="JACAZE010000003">
    <property type="protein sequence ID" value="KAF7319466.1"/>
    <property type="molecule type" value="Genomic_DNA"/>
</dbReference>
<dbReference type="PANTHER" id="PTHR13379:SF0">
    <property type="entry name" value="UPF0415 PROTEIN C7ORF25"/>
    <property type="match status" value="1"/>
</dbReference>
<evidence type="ECO:0000256" key="1">
    <source>
        <dbReference type="SAM" id="MobiDB-lite"/>
    </source>
</evidence>
<dbReference type="AlphaFoldDB" id="A0A8H6TMN2"/>
<evidence type="ECO:0000313" key="2">
    <source>
        <dbReference type="EMBL" id="KAF7319466.1"/>
    </source>
</evidence>
<protein>
    <recommendedName>
        <fullName evidence="4">DUF1308 domain-containing protein</fullName>
    </recommendedName>
</protein>
<comment type="caution">
    <text evidence="2">The sequence shown here is derived from an EMBL/GenBank/DDBJ whole genome shotgun (WGS) entry which is preliminary data.</text>
</comment>
<evidence type="ECO:0008006" key="4">
    <source>
        <dbReference type="Google" id="ProtNLM"/>
    </source>
</evidence>
<proteinExistence type="predicted"/>
<dbReference type="OrthoDB" id="14527at2759"/>
<keyword evidence="3" id="KW-1185">Reference proteome</keyword>
<gene>
    <name evidence="2" type="ORF">HMN09_00285200</name>
</gene>
<feature type="region of interest" description="Disordered" evidence="1">
    <location>
        <begin position="439"/>
        <end position="476"/>
    </location>
</feature>
<accession>A0A8H6TMN2</accession>
<sequence>MASGSAGLRALCASLQSVNLSLSDFKPAPPFSPILDSSTDVVFSTSDSDETVETLPGLKQLKELVKIDLDLLERFLEQPDCDALPPLSTNALYLIAVWNEVKCSPPPLLGLLRSFPGPMEPTPGSKKKKAVRNLVKVDVVAEGGRRWLRVNTIRNSRILAEFREIDSYLTDSDSEDGANPSLAQTELDNSVIRMARTLLKTAEQNPVDTPEGLKPPSVTLRLTRLEPGENDPRIAETVSIVQNMGVEVQLGERTEDELAAIPPSPPSAIELVPSANINLDLSVLIAFVSDLTHAAIPASLEDARTRFLDPTTENETGRALTTQIMQEMLQEMGKGGMFKELHDRLMGPVTLWTTSEARQRFLRIVSKIGGPSEKRRAAVLFDGDGDGDTEAQFWEGSRFPRGYIPCLPIHVYPEDPETPAPDRAPFFVAIEKTCVGILAQESAGPPSNSKKKRKPPPAEYSNNGFPRNPDSERATPTRANAKLTAHTVESMLHGARRGWTTLTANRSSVKALVRELRSGFGTTASGEQQHQGKVAAIWVVDPRSLAESTRERVAVQREKLMSS</sequence>